<dbReference type="SUPFAM" id="SSF46689">
    <property type="entry name" value="Homeodomain-like"/>
    <property type="match status" value="1"/>
</dbReference>
<sequence length="209" mass="22760">MRRSRAITERVSNMPGTRARRSDAEVVAAVRAAVVEELAEVGLGRLTMDGIGQRAGIAKTSLYRRWDSPQAILLDALHAGFPQEQPAPSPTDDLRHDLIQSLRLMVAWLGTPAAQATAAVLTERARYPELAEAVYTQVFEPKGGRFTGTVLRHYADTGRIDPDRLTPVVLDIGEALVLKFALDSGELPDEQTLADIVDQAILPAADRRA</sequence>
<dbReference type="PROSITE" id="PS50977">
    <property type="entry name" value="HTH_TETR_2"/>
    <property type="match status" value="1"/>
</dbReference>
<keyword evidence="1" id="KW-0805">Transcription regulation</keyword>
<dbReference type="InterPro" id="IPR009057">
    <property type="entry name" value="Homeodomain-like_sf"/>
</dbReference>
<organism evidence="6 7">
    <name type="scientific">Nocardia flavorosea</name>
    <dbReference type="NCBI Taxonomy" id="53429"/>
    <lineage>
        <taxon>Bacteria</taxon>
        <taxon>Bacillati</taxon>
        <taxon>Actinomycetota</taxon>
        <taxon>Actinomycetes</taxon>
        <taxon>Mycobacteriales</taxon>
        <taxon>Nocardiaceae</taxon>
        <taxon>Nocardia</taxon>
    </lineage>
</organism>
<evidence type="ECO:0000313" key="7">
    <source>
        <dbReference type="Proteomes" id="UP000570678"/>
    </source>
</evidence>
<gene>
    <name evidence="6" type="ORF">HGA15_20220</name>
</gene>
<keyword evidence="2 4" id="KW-0238">DNA-binding</keyword>
<dbReference type="Proteomes" id="UP000570678">
    <property type="component" value="Unassembled WGS sequence"/>
</dbReference>
<evidence type="ECO:0000259" key="5">
    <source>
        <dbReference type="PROSITE" id="PS50977"/>
    </source>
</evidence>
<comment type="caution">
    <text evidence="6">The sequence shown here is derived from an EMBL/GenBank/DDBJ whole genome shotgun (WGS) entry which is preliminary data.</text>
</comment>
<reference evidence="6 7" key="1">
    <citation type="submission" date="2020-04" db="EMBL/GenBank/DDBJ databases">
        <title>MicrobeNet Type strains.</title>
        <authorList>
            <person name="Nicholson A.C."/>
        </authorList>
    </citation>
    <scope>NUCLEOTIDE SEQUENCE [LARGE SCALE GENOMIC DNA]</scope>
    <source>
        <strain evidence="6 7">JCM 3332</strain>
    </source>
</reference>
<feature type="domain" description="HTH tetR-type" evidence="5">
    <location>
        <begin position="24"/>
        <end position="84"/>
    </location>
</feature>
<dbReference type="GO" id="GO:0003700">
    <property type="term" value="F:DNA-binding transcription factor activity"/>
    <property type="evidence" value="ECO:0007669"/>
    <property type="project" value="TreeGrafter"/>
</dbReference>
<proteinExistence type="predicted"/>
<dbReference type="Pfam" id="PF00440">
    <property type="entry name" value="TetR_N"/>
    <property type="match status" value="1"/>
</dbReference>
<dbReference type="Pfam" id="PF16859">
    <property type="entry name" value="TetR_C_11"/>
    <property type="match status" value="1"/>
</dbReference>
<dbReference type="InterPro" id="IPR001647">
    <property type="entry name" value="HTH_TetR"/>
</dbReference>
<dbReference type="EMBL" id="JAAXOT010000010">
    <property type="protein sequence ID" value="NKY58425.1"/>
    <property type="molecule type" value="Genomic_DNA"/>
</dbReference>
<dbReference type="InterPro" id="IPR036271">
    <property type="entry name" value="Tet_transcr_reg_TetR-rel_C_sf"/>
</dbReference>
<dbReference type="Gene3D" id="1.10.10.60">
    <property type="entry name" value="Homeodomain-like"/>
    <property type="match status" value="1"/>
</dbReference>
<dbReference type="InterPro" id="IPR050109">
    <property type="entry name" value="HTH-type_TetR-like_transc_reg"/>
</dbReference>
<dbReference type="GO" id="GO:0000976">
    <property type="term" value="F:transcription cis-regulatory region binding"/>
    <property type="evidence" value="ECO:0007669"/>
    <property type="project" value="TreeGrafter"/>
</dbReference>
<protein>
    <submittedName>
        <fullName evidence="6">TetR/AcrR family transcriptional regulator</fullName>
    </submittedName>
</protein>
<evidence type="ECO:0000256" key="2">
    <source>
        <dbReference type="ARBA" id="ARBA00023125"/>
    </source>
</evidence>
<dbReference type="InterPro" id="IPR011075">
    <property type="entry name" value="TetR_C"/>
</dbReference>
<dbReference type="Gene3D" id="1.10.357.10">
    <property type="entry name" value="Tetracycline Repressor, domain 2"/>
    <property type="match status" value="1"/>
</dbReference>
<accession>A0A846YHW9</accession>
<feature type="DNA-binding region" description="H-T-H motif" evidence="4">
    <location>
        <begin position="47"/>
        <end position="66"/>
    </location>
</feature>
<keyword evidence="3" id="KW-0804">Transcription</keyword>
<evidence type="ECO:0000256" key="4">
    <source>
        <dbReference type="PROSITE-ProRule" id="PRU00335"/>
    </source>
</evidence>
<evidence type="ECO:0000256" key="3">
    <source>
        <dbReference type="ARBA" id="ARBA00023163"/>
    </source>
</evidence>
<dbReference type="PANTHER" id="PTHR30055:SF148">
    <property type="entry name" value="TETR-FAMILY TRANSCRIPTIONAL REGULATOR"/>
    <property type="match status" value="1"/>
</dbReference>
<keyword evidence="7" id="KW-1185">Reference proteome</keyword>
<dbReference type="PANTHER" id="PTHR30055">
    <property type="entry name" value="HTH-TYPE TRANSCRIPTIONAL REGULATOR RUTR"/>
    <property type="match status" value="1"/>
</dbReference>
<name>A0A846YHW9_9NOCA</name>
<evidence type="ECO:0000256" key="1">
    <source>
        <dbReference type="ARBA" id="ARBA00023015"/>
    </source>
</evidence>
<evidence type="ECO:0000313" key="6">
    <source>
        <dbReference type="EMBL" id="NKY58425.1"/>
    </source>
</evidence>
<dbReference type="SUPFAM" id="SSF48498">
    <property type="entry name" value="Tetracyclin repressor-like, C-terminal domain"/>
    <property type="match status" value="1"/>
</dbReference>
<dbReference type="AlphaFoldDB" id="A0A846YHW9"/>